<reference evidence="1 2" key="1">
    <citation type="submission" date="2018-04" db="EMBL/GenBank/DDBJ databases">
        <authorList>
            <person name="Go L.Y."/>
            <person name="Mitchell J.A."/>
        </authorList>
    </citation>
    <scope>NUCLEOTIDE SEQUENCE [LARGE SCALE GENOMIC DNA]</scope>
    <source>
        <strain evidence="1">ULC066bin1</strain>
    </source>
</reference>
<protein>
    <submittedName>
        <fullName evidence="1">Uncharacterized protein</fullName>
    </submittedName>
</protein>
<reference evidence="1 2" key="2">
    <citation type="submission" date="2018-06" db="EMBL/GenBank/DDBJ databases">
        <title>Metagenomic assembly of (sub)arctic Cyanobacteria and their associated microbiome from non-axenic cultures.</title>
        <authorList>
            <person name="Baurain D."/>
        </authorList>
    </citation>
    <scope>NUCLEOTIDE SEQUENCE [LARGE SCALE GENOMIC DNA]</scope>
    <source>
        <strain evidence="1">ULC066bin1</strain>
    </source>
</reference>
<comment type="caution">
    <text evidence="1">The sequence shown here is derived from an EMBL/GenBank/DDBJ whole genome shotgun (WGS) entry which is preliminary data.</text>
</comment>
<dbReference type="AlphaFoldDB" id="A0A2W4W3Y7"/>
<evidence type="ECO:0000313" key="1">
    <source>
        <dbReference type="EMBL" id="PZO39366.1"/>
    </source>
</evidence>
<organism evidence="1 2">
    <name type="scientific">Pseudanabaena frigida</name>
    <dbReference type="NCBI Taxonomy" id="945775"/>
    <lineage>
        <taxon>Bacteria</taxon>
        <taxon>Bacillati</taxon>
        <taxon>Cyanobacteriota</taxon>
        <taxon>Cyanophyceae</taxon>
        <taxon>Pseudanabaenales</taxon>
        <taxon>Pseudanabaenaceae</taxon>
        <taxon>Pseudanabaena</taxon>
    </lineage>
</organism>
<dbReference type="EMBL" id="QBML01000018">
    <property type="protein sequence ID" value="PZO39366.1"/>
    <property type="molecule type" value="Genomic_DNA"/>
</dbReference>
<dbReference type="Proteomes" id="UP000249467">
    <property type="component" value="Unassembled WGS sequence"/>
</dbReference>
<evidence type="ECO:0000313" key="2">
    <source>
        <dbReference type="Proteomes" id="UP000249467"/>
    </source>
</evidence>
<name>A0A2W4W3Y7_9CYAN</name>
<gene>
    <name evidence="1" type="ORF">DCF19_13945</name>
</gene>
<sequence>MTNSAVERSLLESLNAYVKHFEIPNAREELLAIASSILTFQQKQGKLAITYNCSEALIHQVVNQFEVELAVNCVVDSETEKLVKEVNRWRRSLESQVLKILIAYVQNFLCNQKMNLPEIILSIIPLVEDIQLHKAESESLIQRVISKFYFQINAEKAAKQVDDEMETLRKLLLEKSKSNQLPN</sequence>
<accession>A0A2W4W3Y7</accession>
<proteinExistence type="predicted"/>